<dbReference type="EMBL" id="PDEV01000001">
    <property type="protein sequence ID" value="PEN17176.1"/>
    <property type="molecule type" value="Genomic_DNA"/>
</dbReference>
<feature type="compositionally biased region" description="Basic and acidic residues" evidence="1">
    <location>
        <begin position="1"/>
        <end position="20"/>
    </location>
</feature>
<dbReference type="Proteomes" id="UP000219947">
    <property type="component" value="Unassembled WGS sequence"/>
</dbReference>
<evidence type="ECO:0000313" key="4">
    <source>
        <dbReference type="Proteomes" id="UP000219947"/>
    </source>
</evidence>
<organism evidence="3 4">
    <name type="scientific">Rothia dentocariosa</name>
    <dbReference type="NCBI Taxonomy" id="2047"/>
    <lineage>
        <taxon>Bacteria</taxon>
        <taxon>Bacillati</taxon>
        <taxon>Actinomycetota</taxon>
        <taxon>Actinomycetes</taxon>
        <taxon>Micrococcales</taxon>
        <taxon>Micrococcaceae</taxon>
        <taxon>Rothia</taxon>
    </lineage>
</organism>
<feature type="transmembrane region" description="Helical" evidence="2">
    <location>
        <begin position="321"/>
        <end position="342"/>
    </location>
</feature>
<feature type="region of interest" description="Disordered" evidence="1">
    <location>
        <begin position="75"/>
        <end position="101"/>
    </location>
</feature>
<feature type="transmembrane region" description="Helical" evidence="2">
    <location>
        <begin position="381"/>
        <end position="403"/>
    </location>
</feature>
<dbReference type="RefSeq" id="WP_098042430.1">
    <property type="nucleotide sequence ID" value="NZ_CAURLQ010000019.1"/>
</dbReference>
<feature type="transmembrane region" description="Helical" evidence="2">
    <location>
        <begin position="293"/>
        <end position="314"/>
    </location>
</feature>
<accession>A0A2A8D897</accession>
<keyword evidence="4" id="KW-1185">Reference proteome</keyword>
<reference evidence="3" key="1">
    <citation type="submission" date="2017-10" db="EMBL/GenBank/DDBJ databases">
        <title>Kefir isolates.</title>
        <authorList>
            <person name="Kim Y."/>
            <person name="Blasche S."/>
        </authorList>
    </citation>
    <scope>NUCLEOTIDE SEQUENCE [LARGE SCALE GENOMIC DNA]</scope>
    <source>
        <strain evidence="3">OG2-2</strain>
    </source>
</reference>
<keyword evidence="2" id="KW-0472">Membrane</keyword>
<sequence>MGAHDDPQPHEPKRTIKLEVPEDSPDTTRVLPEPPRDDYRVISSEPHDLEGADETTTLLSAPGINQQTRVLNESSDALRPHSETPEPTGAPVANLANQKPQRHVLEPTSVSKLRYALAILAASLSILCALTGSVASWVNQNLISQSGFNQLSTQLVEDQDLQKRIADAAVTDVMNSDAVKRVFPESGNNFLTQILSTSRGEVKKRLSENAQRLTGTSEYRTMWRQVAADTHTYNLAHPDDPAALDISAFYRELDARVGSIGIYDPDISSWGKHLISIDRDGNPVQHAVQRAQWVGSMSGVLIAASIIGLVFALILLPRGRFVLLTCTFLILAAGLWILSAVISQQTPQTLGLSTDSTVGTVFLDGLVNTARPMLTGHLNSLASYSAWAAVVSLLGGILAKLIALTASGTTVRTH</sequence>
<feature type="compositionally biased region" description="Basic and acidic residues" evidence="1">
    <location>
        <begin position="34"/>
        <end position="50"/>
    </location>
</feature>
<gene>
    <name evidence="3" type="ORF">CRM92_03935</name>
</gene>
<proteinExistence type="predicted"/>
<evidence type="ECO:0000256" key="2">
    <source>
        <dbReference type="SAM" id="Phobius"/>
    </source>
</evidence>
<comment type="caution">
    <text evidence="3">The sequence shown here is derived from an EMBL/GenBank/DDBJ whole genome shotgun (WGS) entry which is preliminary data.</text>
</comment>
<dbReference type="AlphaFoldDB" id="A0A2A8D897"/>
<feature type="region of interest" description="Disordered" evidence="1">
    <location>
        <begin position="1"/>
        <end position="51"/>
    </location>
</feature>
<protein>
    <submittedName>
        <fullName evidence="3">Uncharacterized protein</fullName>
    </submittedName>
</protein>
<name>A0A2A8D897_9MICC</name>
<keyword evidence="2" id="KW-1133">Transmembrane helix</keyword>
<evidence type="ECO:0000313" key="3">
    <source>
        <dbReference type="EMBL" id="PEN17176.1"/>
    </source>
</evidence>
<keyword evidence="2" id="KW-0812">Transmembrane</keyword>
<evidence type="ECO:0000256" key="1">
    <source>
        <dbReference type="SAM" id="MobiDB-lite"/>
    </source>
</evidence>